<dbReference type="EMBL" id="JAEAOA010001415">
    <property type="protein sequence ID" value="KAK3584878.1"/>
    <property type="molecule type" value="Genomic_DNA"/>
</dbReference>
<gene>
    <name evidence="7" type="ORF">CHS0354_023463</name>
</gene>
<organism evidence="7 8">
    <name type="scientific">Potamilus streckersoni</name>
    <dbReference type="NCBI Taxonomy" id="2493646"/>
    <lineage>
        <taxon>Eukaryota</taxon>
        <taxon>Metazoa</taxon>
        <taxon>Spiralia</taxon>
        <taxon>Lophotrochozoa</taxon>
        <taxon>Mollusca</taxon>
        <taxon>Bivalvia</taxon>
        <taxon>Autobranchia</taxon>
        <taxon>Heteroconchia</taxon>
        <taxon>Palaeoheterodonta</taxon>
        <taxon>Unionida</taxon>
        <taxon>Unionoidea</taxon>
        <taxon>Unionidae</taxon>
        <taxon>Ambleminae</taxon>
        <taxon>Lampsilini</taxon>
        <taxon>Potamilus</taxon>
    </lineage>
</organism>
<reference evidence="7" key="3">
    <citation type="submission" date="2023-05" db="EMBL/GenBank/DDBJ databases">
        <authorList>
            <person name="Smith C.H."/>
        </authorList>
    </citation>
    <scope>NUCLEOTIDE SEQUENCE</scope>
    <source>
        <strain evidence="7">CHS0354</strain>
        <tissue evidence="7">Mantle</tissue>
    </source>
</reference>
<feature type="transmembrane region" description="Helical" evidence="6">
    <location>
        <begin position="89"/>
        <end position="110"/>
    </location>
</feature>
<keyword evidence="5 6" id="KW-0472">Membrane</keyword>
<reference evidence="7" key="2">
    <citation type="journal article" date="2021" name="Genome Biol. Evol.">
        <title>Developing a high-quality reference genome for a parasitic bivalve with doubly uniparental inheritance (Bivalvia: Unionida).</title>
        <authorList>
            <person name="Smith C.H."/>
        </authorList>
    </citation>
    <scope>NUCLEOTIDE SEQUENCE</scope>
    <source>
        <strain evidence="7">CHS0354</strain>
        <tissue evidence="7">Mantle</tissue>
    </source>
</reference>
<comment type="similarity">
    <text evidence="2">Belongs to the TMEM229 family.</text>
</comment>
<evidence type="ECO:0000256" key="1">
    <source>
        <dbReference type="ARBA" id="ARBA00004141"/>
    </source>
</evidence>
<comment type="subcellular location">
    <subcellularLocation>
        <location evidence="1">Membrane</location>
        <topology evidence="1">Multi-pass membrane protein</topology>
    </subcellularLocation>
</comment>
<evidence type="ECO:0000256" key="3">
    <source>
        <dbReference type="ARBA" id="ARBA00022692"/>
    </source>
</evidence>
<feature type="transmembrane region" description="Helical" evidence="6">
    <location>
        <begin position="55"/>
        <end position="77"/>
    </location>
</feature>
<dbReference type="AlphaFoldDB" id="A0AAE0VNM3"/>
<protein>
    <recommendedName>
        <fullName evidence="9">Transmembrane protein 229A</fullName>
    </recommendedName>
</protein>
<dbReference type="Pfam" id="PF06541">
    <property type="entry name" value="ABC_trans_CmpB"/>
    <property type="match status" value="1"/>
</dbReference>
<comment type="caution">
    <text evidence="7">The sequence shown here is derived from an EMBL/GenBank/DDBJ whole genome shotgun (WGS) entry which is preliminary data.</text>
</comment>
<keyword evidence="8" id="KW-1185">Reference proteome</keyword>
<evidence type="ECO:0000256" key="4">
    <source>
        <dbReference type="ARBA" id="ARBA00022989"/>
    </source>
</evidence>
<reference evidence="7" key="1">
    <citation type="journal article" date="2021" name="Genome Biol. Evol.">
        <title>A High-Quality Reference Genome for a Parasitic Bivalve with Doubly Uniparental Inheritance (Bivalvia: Unionida).</title>
        <authorList>
            <person name="Smith C.H."/>
        </authorList>
    </citation>
    <scope>NUCLEOTIDE SEQUENCE</scope>
    <source>
        <strain evidence="7">CHS0354</strain>
    </source>
</reference>
<dbReference type="PANTHER" id="PTHR31746:SF2">
    <property type="entry name" value="TRANSMEMBRANE PROTEIN 229A"/>
    <property type="match status" value="1"/>
</dbReference>
<evidence type="ECO:0000313" key="8">
    <source>
        <dbReference type="Proteomes" id="UP001195483"/>
    </source>
</evidence>
<evidence type="ECO:0000256" key="2">
    <source>
        <dbReference type="ARBA" id="ARBA00006371"/>
    </source>
</evidence>
<name>A0AAE0VNM3_9BIVA</name>
<keyword evidence="3 6" id="KW-0812">Transmembrane</keyword>
<accession>A0AAE0VNM3</accession>
<dbReference type="PANTHER" id="PTHR31746">
    <property type="entry name" value="TRANSMEMBRANE PROTEIN 229 FAMILY MEMBER"/>
    <property type="match status" value="1"/>
</dbReference>
<evidence type="ECO:0000256" key="5">
    <source>
        <dbReference type="ARBA" id="ARBA00023136"/>
    </source>
</evidence>
<proteinExistence type="inferred from homology"/>
<evidence type="ECO:0008006" key="9">
    <source>
        <dbReference type="Google" id="ProtNLM"/>
    </source>
</evidence>
<dbReference type="Proteomes" id="UP001195483">
    <property type="component" value="Unassembled WGS sequence"/>
</dbReference>
<evidence type="ECO:0000313" key="7">
    <source>
        <dbReference type="EMBL" id="KAK3584878.1"/>
    </source>
</evidence>
<keyword evidence="4 6" id="KW-1133">Transmembrane helix</keyword>
<evidence type="ECO:0000256" key="6">
    <source>
        <dbReference type="SAM" id="Phobius"/>
    </source>
</evidence>
<sequence length="166" mass="19759">MATTQQTSLGLPLPAWARFYFYGMHGLLDEILFTAIFDMVFESTGNRQLKGYSSVFSFFIYGSCSFLVERLYVFLYLQHGIRWYIRLPLYLLVLYLWEFTWGLTLRQFGACSWDYSHYKYNLMGLVTLEYAPAWLILCYFQDVLSDFLLSLQIRISGRQEKEKKQF</sequence>
<dbReference type="InterPro" id="IPR010540">
    <property type="entry name" value="CmpB_TMEM229"/>
</dbReference>
<dbReference type="GO" id="GO:0016020">
    <property type="term" value="C:membrane"/>
    <property type="evidence" value="ECO:0007669"/>
    <property type="project" value="UniProtKB-SubCell"/>
</dbReference>